<gene>
    <name evidence="2" type="ORF">NX780_23795</name>
</gene>
<evidence type="ECO:0000313" key="2">
    <source>
        <dbReference type="EMBL" id="MCS0599375.1"/>
    </source>
</evidence>
<evidence type="ECO:0000313" key="3">
    <source>
        <dbReference type="Proteomes" id="UP001206572"/>
    </source>
</evidence>
<dbReference type="Proteomes" id="UP001206572">
    <property type="component" value="Unassembled WGS sequence"/>
</dbReference>
<protein>
    <submittedName>
        <fullName evidence="2">DUF2987 domain-containing protein</fullName>
    </submittedName>
</protein>
<organism evidence="2 3">
    <name type="scientific">Massilia agri</name>
    <dbReference type="NCBI Taxonomy" id="1886785"/>
    <lineage>
        <taxon>Bacteria</taxon>
        <taxon>Pseudomonadati</taxon>
        <taxon>Pseudomonadota</taxon>
        <taxon>Betaproteobacteria</taxon>
        <taxon>Burkholderiales</taxon>
        <taxon>Oxalobacteraceae</taxon>
        <taxon>Telluria group</taxon>
        <taxon>Massilia</taxon>
    </lineage>
</organism>
<evidence type="ECO:0000256" key="1">
    <source>
        <dbReference type="SAM" id="SignalP"/>
    </source>
</evidence>
<dbReference type="RefSeq" id="WP_258830372.1">
    <property type="nucleotide sequence ID" value="NZ_JANUHA010000028.1"/>
</dbReference>
<feature type="signal peptide" evidence="1">
    <location>
        <begin position="1"/>
        <end position="25"/>
    </location>
</feature>
<proteinExistence type="predicted"/>
<dbReference type="EMBL" id="JANUHA010000028">
    <property type="protein sequence ID" value="MCS0599375.1"/>
    <property type="molecule type" value="Genomic_DNA"/>
</dbReference>
<keyword evidence="3" id="KW-1185">Reference proteome</keyword>
<reference evidence="2 3" key="1">
    <citation type="submission" date="2022-08" db="EMBL/GenBank/DDBJ databases">
        <title>Reclassification of Massilia species as members of the genera Telluria, Duganella, Pseudoduganella, Mokoshia gen. nov. and Zemynaea gen. nov. using orthogonal and non-orthogonal genome-based approaches.</title>
        <authorList>
            <person name="Bowman J.P."/>
        </authorList>
    </citation>
    <scope>NUCLEOTIDE SEQUENCE [LARGE SCALE GENOMIC DNA]</scope>
    <source>
        <strain evidence="2 3">JCM 31661</strain>
    </source>
</reference>
<comment type="caution">
    <text evidence="2">The sequence shown here is derived from an EMBL/GenBank/DDBJ whole genome shotgun (WGS) entry which is preliminary data.</text>
</comment>
<accession>A0ABT2AT76</accession>
<sequence length="229" mass="24717">MKNILYAVTVTVTLACASLCGPAAAADREWIDYKRLLEITRLDKFYAAPPAARDKVRLLGTVQPNNAAIAPQDIVFTVVRGAQVKRITVDREGRFDPAIDPAWARDNPKVLTNMPPGEKARFSFAAEPIVPPGTRFGYAALMAGVRQSNALVKEQGGMMRFLMPTFSGIELRYAPGQGASARIVSARGEAIVSADAQGALRLKLDERLASTNAEVILSHVPQSVDLLAE</sequence>
<dbReference type="InterPro" id="IPR021370">
    <property type="entry name" value="DUF2987"/>
</dbReference>
<dbReference type="Pfam" id="PF11205">
    <property type="entry name" value="DUF2987"/>
    <property type="match status" value="1"/>
</dbReference>
<feature type="chain" id="PRO_5047018565" evidence="1">
    <location>
        <begin position="26"/>
        <end position="229"/>
    </location>
</feature>
<keyword evidence="1" id="KW-0732">Signal</keyword>
<name>A0ABT2AT76_9BURK</name>
<dbReference type="PROSITE" id="PS51257">
    <property type="entry name" value="PROKAR_LIPOPROTEIN"/>
    <property type="match status" value="1"/>
</dbReference>